<reference evidence="2" key="1">
    <citation type="submission" date="2017-09" db="EMBL/GenBank/DDBJ databases">
        <authorList>
            <person name="Regsiter A."/>
            <person name="William W."/>
        </authorList>
    </citation>
    <scope>NUCLEOTIDE SEQUENCE [LARGE SCALE GENOMIC DNA]</scope>
    <source>
        <strain evidence="2">500-1</strain>
    </source>
</reference>
<dbReference type="PANTHER" id="PTHR31240">
    <property type="entry name" value="MATERNAL EFFECT EMBRYO ARREST 18"/>
    <property type="match status" value="1"/>
</dbReference>
<proteinExistence type="predicted"/>
<dbReference type="Pfam" id="PF01933">
    <property type="entry name" value="CofD"/>
    <property type="match status" value="1"/>
</dbReference>
<dbReference type="RefSeq" id="WP_097012941.1">
    <property type="nucleotide sequence ID" value="NZ_LT907975.1"/>
</dbReference>
<evidence type="ECO:0000313" key="2">
    <source>
        <dbReference type="Proteomes" id="UP000219215"/>
    </source>
</evidence>
<evidence type="ECO:0000313" key="1">
    <source>
        <dbReference type="EMBL" id="SOB60177.1"/>
    </source>
</evidence>
<dbReference type="Gene3D" id="3.40.50.10680">
    <property type="entry name" value="CofD-like domains"/>
    <property type="match status" value="1"/>
</dbReference>
<sequence length="394" mass="43313">MRISVTHQVEIPATHKLELYKKAPEFGPKILFFSGGTALRNTSRELIRYTHNSIHLITPFDSGGSSAVIRKAFGMPAVGDIRNRLLALADQSITGTPEIFKLFTYRLSQSKSQEELHSELQHMATGGHPLVQPIPAPMREIICNHFKHFLKIMPDDFDLNGASVGNLVLAAGYLHNNRQLDPVIYVFSKLVQVYGVVHATINKDLHIAVRLQDDTVIIGQHCITGKEMPPPASPIREIWMTDSLDDSTPVHTAVSDKTKKHIAEADLICYPVGSFFSSVMANLLPDGVGEAVAANRCPKVFVPNTAEDPESLGLSVVDQVRLIRRQLALSGAPNGSDTLKYVLMDMEKASYTYPIDTEELESMGVTVINCPLLTQSGDTYMDARLLAEALLSLS</sequence>
<dbReference type="InterPro" id="IPR002882">
    <property type="entry name" value="CofD"/>
</dbReference>
<evidence type="ECO:0008006" key="3">
    <source>
        <dbReference type="Google" id="ProtNLM"/>
    </source>
</evidence>
<gene>
    <name evidence="1" type="ORF">DPRO_3265</name>
</gene>
<dbReference type="SUPFAM" id="SSF142338">
    <property type="entry name" value="CofD-like"/>
    <property type="match status" value="1"/>
</dbReference>
<name>A0A2C8FCL0_9BACT</name>
<dbReference type="NCBIfam" id="TIGR04357">
    <property type="entry name" value="CofD_rel_GAK"/>
    <property type="match status" value="1"/>
</dbReference>
<dbReference type="Proteomes" id="UP000219215">
    <property type="component" value="Chromosome DPRO"/>
</dbReference>
<dbReference type="AlphaFoldDB" id="A0A2C8FCL0"/>
<accession>A0A2C8FCL0</accession>
<dbReference type="CDD" id="cd07187">
    <property type="entry name" value="YvcK_like"/>
    <property type="match status" value="1"/>
</dbReference>
<keyword evidence="2" id="KW-1185">Reference proteome</keyword>
<dbReference type="GO" id="GO:0043743">
    <property type="term" value="F:LPPG:FO 2-phospho-L-lactate transferase activity"/>
    <property type="evidence" value="ECO:0007669"/>
    <property type="project" value="InterPro"/>
</dbReference>
<dbReference type="InterPro" id="IPR038136">
    <property type="entry name" value="CofD-like_dom_sf"/>
</dbReference>
<dbReference type="PANTHER" id="PTHR31240:SF0">
    <property type="entry name" value="MATERNAL EFFECT EMBRYO ARREST 18"/>
    <property type="match status" value="1"/>
</dbReference>
<dbReference type="InterPro" id="IPR027591">
    <property type="entry name" value="CofD-rel_GAK"/>
</dbReference>
<dbReference type="KEGG" id="pprf:DPRO_3265"/>
<organism evidence="1 2">
    <name type="scientific">Pseudodesulfovibrio profundus</name>
    <dbReference type="NCBI Taxonomy" id="57320"/>
    <lineage>
        <taxon>Bacteria</taxon>
        <taxon>Pseudomonadati</taxon>
        <taxon>Thermodesulfobacteriota</taxon>
        <taxon>Desulfovibrionia</taxon>
        <taxon>Desulfovibrionales</taxon>
        <taxon>Desulfovibrionaceae</taxon>
    </lineage>
</organism>
<protein>
    <recommendedName>
        <fullName evidence="3">Gluconeogenesis factor</fullName>
    </recommendedName>
</protein>
<dbReference type="EMBL" id="LT907975">
    <property type="protein sequence ID" value="SOB60177.1"/>
    <property type="molecule type" value="Genomic_DNA"/>
</dbReference>
<dbReference type="OrthoDB" id="5413830at2"/>